<dbReference type="AlphaFoldDB" id="W2UNN3"/>
<dbReference type="Pfam" id="PF13692">
    <property type="entry name" value="Glyco_trans_1_4"/>
    <property type="match status" value="1"/>
</dbReference>
<dbReference type="SUPFAM" id="SSF53756">
    <property type="entry name" value="UDP-Glycosyltransferase/glycogen phosphorylase"/>
    <property type="match status" value="1"/>
</dbReference>
<evidence type="ECO:0000313" key="1">
    <source>
        <dbReference type="EMBL" id="ETN95613.1"/>
    </source>
</evidence>
<keyword evidence="1" id="KW-0808">Transferase</keyword>
<sequence length="408" mass="47428">MSTILIIGYVWPEPSSSAAGSRMMQLIRFYQAQGMQVVFCSPSQKTGNEVDLSHLGVMSEKIELNNSSFDDYIKSVDPDIVMFDRYMMEEQFGWRVSEICPSALRVLDTEDLHFLRKARHQAFKTGTEADLYEGDLVLRELASIYRSDLTLIISEIEFQLLKNVFNVPEDLLLYIPFIEKKLNELNTDSWVAYERREHFMFIGNFLHAPNWDAVLNLKQNIWPSIKKQLPKAELHIYGAYASQKVYDLNNKNEGFLIKGRAKNVQEVMQQARVCLAPLRFGAGLKGKLIDAMRYGTPSVTTSIGAEGINEDIEWSGFVEDESKFFVEKSIELYLNKEQWIRSQQKGMEIINSRFEFDLHFKNFDLKIQEKCINLSKDRKNNIIGRMLNHQTMLSYKYMAKWIEEKNKN</sequence>
<dbReference type="STRING" id="376730.SAMN04487906_0989"/>
<dbReference type="GO" id="GO:0016740">
    <property type="term" value="F:transferase activity"/>
    <property type="evidence" value="ECO:0007669"/>
    <property type="project" value="UniProtKB-KW"/>
</dbReference>
<reference evidence="1 2" key="2">
    <citation type="journal article" date="2016" name="Genome Announc.">
        <title>Draft Genome Sequence of Zhouia amylolytica AD3, Isolated from Tidal Flat Sediment.</title>
        <authorList>
            <person name="Jia B."/>
            <person name="Jin H.M."/>
            <person name="Lee H.J."/>
            <person name="Jeon C.O."/>
        </authorList>
    </citation>
    <scope>NUCLEOTIDE SEQUENCE [LARGE SCALE GENOMIC DNA]</scope>
    <source>
        <strain evidence="1 2">AD3</strain>
    </source>
</reference>
<comment type="caution">
    <text evidence="1">The sequence shown here is derived from an EMBL/GenBank/DDBJ whole genome shotgun (WGS) entry which is preliminary data.</text>
</comment>
<gene>
    <name evidence="1" type="ORF">P278_13350</name>
</gene>
<dbReference type="RefSeq" id="WP_038264027.1">
    <property type="nucleotide sequence ID" value="NZ_AYXY01000019.1"/>
</dbReference>
<dbReference type="PATRIC" id="fig|1286632.3.peg.1326"/>
<dbReference type="Proteomes" id="UP000018850">
    <property type="component" value="Unassembled WGS sequence"/>
</dbReference>
<keyword evidence="2" id="KW-1185">Reference proteome</keyword>
<evidence type="ECO:0000313" key="2">
    <source>
        <dbReference type="Proteomes" id="UP000018850"/>
    </source>
</evidence>
<protein>
    <submittedName>
        <fullName evidence="1">Glycosyltransferase</fullName>
    </submittedName>
</protein>
<dbReference type="Gene3D" id="3.40.50.2000">
    <property type="entry name" value="Glycogen Phosphorylase B"/>
    <property type="match status" value="1"/>
</dbReference>
<reference evidence="2" key="1">
    <citation type="submission" date="2013-11" db="EMBL/GenBank/DDBJ databases">
        <title>Draft genome sequence from a member of Zhouia, isolated tidal flat.</title>
        <authorList>
            <person name="Jin H."/>
            <person name="Jeon C.O."/>
        </authorList>
    </citation>
    <scope>NUCLEOTIDE SEQUENCE [LARGE SCALE GENOMIC DNA]</scope>
    <source>
        <strain evidence="2">AD3</strain>
    </source>
</reference>
<accession>W2UNN3</accession>
<organism evidence="1 2">
    <name type="scientific">Zhouia amylolytica AD3</name>
    <dbReference type="NCBI Taxonomy" id="1286632"/>
    <lineage>
        <taxon>Bacteria</taxon>
        <taxon>Pseudomonadati</taxon>
        <taxon>Bacteroidota</taxon>
        <taxon>Flavobacteriia</taxon>
        <taxon>Flavobacteriales</taxon>
        <taxon>Flavobacteriaceae</taxon>
        <taxon>Zhouia</taxon>
    </lineage>
</organism>
<dbReference type="eggNOG" id="COG0438">
    <property type="taxonomic scope" value="Bacteria"/>
</dbReference>
<dbReference type="EMBL" id="AYXY01000019">
    <property type="protein sequence ID" value="ETN95613.1"/>
    <property type="molecule type" value="Genomic_DNA"/>
</dbReference>
<name>W2UNN3_9FLAO</name>
<proteinExistence type="predicted"/>